<dbReference type="OMA" id="VHSMGQE"/>
<dbReference type="Proteomes" id="UP000478008">
    <property type="component" value="Unassembled WGS sequence"/>
</dbReference>
<dbReference type="EMBL" id="CABFWN010000003">
    <property type="protein sequence ID" value="VUG18486.1"/>
    <property type="molecule type" value="Genomic_DNA"/>
</dbReference>
<dbReference type="InterPro" id="IPR045866">
    <property type="entry name" value="FAM210A/B-like"/>
</dbReference>
<name>A0A7D9H088_DEKBR</name>
<feature type="domain" description="DUF1279" evidence="2">
    <location>
        <begin position="49"/>
        <end position="148"/>
    </location>
</feature>
<sequence length="216" mass="23977">MSIRLLYFPRFSAFGSSIVLRNVGTRRYISTTLPKLNVQAHAPRPKESRLKSLVREYGYSGIGVYLGIGFVDLSLCYLLVHSAGEEKIRSLQDRFLNFIGWNKDDANDQHPTEDKKKTSTIWTEFALAYALHKSLIVVRLPLTAAITPAIVKKLRGMGFNVGNIASATAKNVGERGLKGTLTKSGVKGIAKDLKYDPTASDPKFGKPPSKGQRWFF</sequence>
<keyword evidence="4" id="KW-1185">Reference proteome</keyword>
<dbReference type="PANTHER" id="PTHR21377">
    <property type="entry name" value="PROTEIN FAM210B, MITOCHONDRIAL"/>
    <property type="match status" value="1"/>
</dbReference>
<reference evidence="3 4" key="1">
    <citation type="submission" date="2019-07" db="EMBL/GenBank/DDBJ databases">
        <authorList>
            <person name="Friedrich A."/>
            <person name="Schacherer J."/>
        </authorList>
    </citation>
    <scope>NUCLEOTIDE SEQUENCE [LARGE SCALE GENOMIC DNA]</scope>
</reference>
<dbReference type="GO" id="GO:0005739">
    <property type="term" value="C:mitochondrion"/>
    <property type="evidence" value="ECO:0007669"/>
    <property type="project" value="TreeGrafter"/>
</dbReference>
<dbReference type="Pfam" id="PF06916">
    <property type="entry name" value="FAM210A-B_dom"/>
    <property type="match status" value="1"/>
</dbReference>
<evidence type="ECO:0000256" key="1">
    <source>
        <dbReference type="SAM" id="MobiDB-lite"/>
    </source>
</evidence>
<gene>
    <name evidence="3" type="ORF">DEBR0S3_12640G</name>
</gene>
<proteinExistence type="predicted"/>
<dbReference type="AlphaFoldDB" id="A0A7D9H088"/>
<accession>A0A7D9H088</accession>
<protein>
    <submittedName>
        <fullName evidence="3">DEBR0S3_12640g1_1</fullName>
    </submittedName>
</protein>
<evidence type="ECO:0000313" key="3">
    <source>
        <dbReference type="EMBL" id="VUG18486.1"/>
    </source>
</evidence>
<dbReference type="InterPro" id="IPR009688">
    <property type="entry name" value="FAM210A/B-like_dom"/>
</dbReference>
<evidence type="ECO:0000313" key="4">
    <source>
        <dbReference type="Proteomes" id="UP000478008"/>
    </source>
</evidence>
<evidence type="ECO:0000259" key="2">
    <source>
        <dbReference type="Pfam" id="PF06916"/>
    </source>
</evidence>
<feature type="region of interest" description="Disordered" evidence="1">
    <location>
        <begin position="196"/>
        <end position="216"/>
    </location>
</feature>
<dbReference type="PANTHER" id="PTHR21377:SF0">
    <property type="entry name" value="PROTEIN FAM210B, MITOCHONDRIAL"/>
    <property type="match status" value="1"/>
</dbReference>
<organism evidence="3 4">
    <name type="scientific">Dekkera bruxellensis</name>
    <name type="common">Brettanomyces custersii</name>
    <dbReference type="NCBI Taxonomy" id="5007"/>
    <lineage>
        <taxon>Eukaryota</taxon>
        <taxon>Fungi</taxon>
        <taxon>Dikarya</taxon>
        <taxon>Ascomycota</taxon>
        <taxon>Saccharomycotina</taxon>
        <taxon>Pichiomycetes</taxon>
        <taxon>Pichiales</taxon>
        <taxon>Pichiaceae</taxon>
        <taxon>Brettanomyces</taxon>
    </lineage>
</organism>